<evidence type="ECO:0000256" key="4">
    <source>
        <dbReference type="ARBA" id="ARBA00023163"/>
    </source>
</evidence>
<dbReference type="AlphaFoldDB" id="A0ABD3BVX0"/>
<dbReference type="GO" id="GO:0005634">
    <property type="term" value="C:nucleus"/>
    <property type="evidence" value="ECO:0007669"/>
    <property type="project" value="UniProtKB-SubCell"/>
</dbReference>
<sequence length="188" mass="21258">MDSTGKMRGRQKIKMAKIENEKSLQVTFSKRRAGLFKKANELATLCGVETAVVVFSPGNRAHSFGHPNVDAISNRFLNEKNSFTSYKANSSQQTLELNQVERQLELEQKLNIELNELARKHGSPEINKLDYNQLSQLKGAILCFRHELEEKVQNGTSFKVPYDMEPNELCPVIPYSASATSFDINHNI</sequence>
<evidence type="ECO:0000313" key="8">
    <source>
        <dbReference type="Proteomes" id="UP001632038"/>
    </source>
</evidence>
<feature type="domain" description="MADS-box" evidence="6">
    <location>
        <begin position="8"/>
        <end position="68"/>
    </location>
</feature>
<keyword evidence="3" id="KW-0238">DNA-binding</keyword>
<dbReference type="PANTHER" id="PTHR11945">
    <property type="entry name" value="MADS BOX PROTEIN"/>
    <property type="match status" value="1"/>
</dbReference>
<dbReference type="SUPFAM" id="SSF55455">
    <property type="entry name" value="SRF-like"/>
    <property type="match status" value="1"/>
</dbReference>
<dbReference type="PROSITE" id="PS50066">
    <property type="entry name" value="MADS_BOX_2"/>
    <property type="match status" value="1"/>
</dbReference>
<dbReference type="InterPro" id="IPR033896">
    <property type="entry name" value="MEF2-like_N"/>
</dbReference>
<evidence type="ECO:0000259" key="6">
    <source>
        <dbReference type="PROSITE" id="PS50066"/>
    </source>
</evidence>
<evidence type="ECO:0000256" key="2">
    <source>
        <dbReference type="ARBA" id="ARBA00023015"/>
    </source>
</evidence>
<dbReference type="InterPro" id="IPR002100">
    <property type="entry name" value="TF_MADSbox"/>
</dbReference>
<dbReference type="FunFam" id="3.40.1810.10:FF:000006">
    <property type="entry name" value="Agamous-like MADS-box protein AGL62"/>
    <property type="match status" value="1"/>
</dbReference>
<dbReference type="SMART" id="SM00432">
    <property type="entry name" value="MADS"/>
    <property type="match status" value="1"/>
</dbReference>
<organism evidence="7 8">
    <name type="scientific">Castilleja foliolosa</name>
    <dbReference type="NCBI Taxonomy" id="1961234"/>
    <lineage>
        <taxon>Eukaryota</taxon>
        <taxon>Viridiplantae</taxon>
        <taxon>Streptophyta</taxon>
        <taxon>Embryophyta</taxon>
        <taxon>Tracheophyta</taxon>
        <taxon>Spermatophyta</taxon>
        <taxon>Magnoliopsida</taxon>
        <taxon>eudicotyledons</taxon>
        <taxon>Gunneridae</taxon>
        <taxon>Pentapetalae</taxon>
        <taxon>asterids</taxon>
        <taxon>lamiids</taxon>
        <taxon>Lamiales</taxon>
        <taxon>Orobanchaceae</taxon>
        <taxon>Pedicularideae</taxon>
        <taxon>Castillejinae</taxon>
        <taxon>Castilleja</taxon>
    </lineage>
</organism>
<dbReference type="EMBL" id="JAVIJP010000066">
    <property type="protein sequence ID" value="KAL3621651.1"/>
    <property type="molecule type" value="Genomic_DNA"/>
</dbReference>
<comment type="subcellular location">
    <subcellularLocation>
        <location evidence="1">Nucleus</location>
    </subcellularLocation>
</comment>
<dbReference type="Proteomes" id="UP001632038">
    <property type="component" value="Unassembled WGS sequence"/>
</dbReference>
<keyword evidence="5" id="KW-0539">Nucleus</keyword>
<evidence type="ECO:0000313" key="7">
    <source>
        <dbReference type="EMBL" id="KAL3621651.1"/>
    </source>
</evidence>
<dbReference type="PRINTS" id="PR00404">
    <property type="entry name" value="MADSDOMAIN"/>
</dbReference>
<evidence type="ECO:0000256" key="1">
    <source>
        <dbReference type="ARBA" id="ARBA00004123"/>
    </source>
</evidence>
<dbReference type="InterPro" id="IPR036879">
    <property type="entry name" value="TF_MADSbox_sf"/>
</dbReference>
<protein>
    <recommendedName>
        <fullName evidence="6">MADS-box domain-containing protein</fullName>
    </recommendedName>
</protein>
<reference evidence="8" key="1">
    <citation type="journal article" date="2024" name="IScience">
        <title>Strigolactones Initiate the Formation of Haustorium-like Structures in Castilleja.</title>
        <authorList>
            <person name="Buerger M."/>
            <person name="Peterson D."/>
            <person name="Chory J."/>
        </authorList>
    </citation>
    <scope>NUCLEOTIDE SEQUENCE [LARGE SCALE GENOMIC DNA]</scope>
</reference>
<keyword evidence="8" id="KW-1185">Reference proteome</keyword>
<evidence type="ECO:0000256" key="5">
    <source>
        <dbReference type="ARBA" id="ARBA00023242"/>
    </source>
</evidence>
<dbReference type="GO" id="GO:0003677">
    <property type="term" value="F:DNA binding"/>
    <property type="evidence" value="ECO:0007669"/>
    <property type="project" value="UniProtKB-KW"/>
</dbReference>
<name>A0ABD3BVX0_9LAMI</name>
<accession>A0ABD3BVX0</accession>
<comment type="caution">
    <text evidence="7">The sequence shown here is derived from an EMBL/GenBank/DDBJ whole genome shotgun (WGS) entry which is preliminary data.</text>
</comment>
<gene>
    <name evidence="7" type="ORF">CASFOL_036563</name>
</gene>
<proteinExistence type="predicted"/>
<dbReference type="PANTHER" id="PTHR11945:SF776">
    <property type="entry name" value="AGAMOUS-LIKE 50-RELATED"/>
    <property type="match status" value="1"/>
</dbReference>
<dbReference type="Gene3D" id="3.40.1810.10">
    <property type="entry name" value="Transcription factor, MADS-box"/>
    <property type="match status" value="1"/>
</dbReference>
<keyword evidence="2" id="KW-0805">Transcription regulation</keyword>
<dbReference type="Pfam" id="PF00319">
    <property type="entry name" value="SRF-TF"/>
    <property type="match status" value="1"/>
</dbReference>
<evidence type="ECO:0000256" key="3">
    <source>
        <dbReference type="ARBA" id="ARBA00023125"/>
    </source>
</evidence>
<keyword evidence="4" id="KW-0804">Transcription</keyword>
<dbReference type="CDD" id="cd00265">
    <property type="entry name" value="MADS_MEF2_like"/>
    <property type="match status" value="1"/>
</dbReference>